<organism evidence="9 10">
    <name type="scientific">Ceraceosorus bombacis</name>
    <dbReference type="NCBI Taxonomy" id="401625"/>
    <lineage>
        <taxon>Eukaryota</taxon>
        <taxon>Fungi</taxon>
        <taxon>Dikarya</taxon>
        <taxon>Basidiomycota</taxon>
        <taxon>Ustilaginomycotina</taxon>
        <taxon>Exobasidiomycetes</taxon>
        <taxon>Ceraceosorales</taxon>
        <taxon>Ceraceosoraceae</taxon>
        <taxon>Ceraceosorus</taxon>
    </lineage>
</organism>
<evidence type="ECO:0000256" key="6">
    <source>
        <dbReference type="ARBA" id="ARBA00025805"/>
    </source>
</evidence>
<keyword evidence="2" id="KW-0805">Transcription regulation</keyword>
<evidence type="ECO:0000313" key="10">
    <source>
        <dbReference type="Proteomes" id="UP000054845"/>
    </source>
</evidence>
<keyword evidence="4" id="KW-0804">Transcription</keyword>
<dbReference type="AlphaFoldDB" id="A0A0P1BDA6"/>
<evidence type="ECO:0000256" key="5">
    <source>
        <dbReference type="ARBA" id="ARBA00023242"/>
    </source>
</evidence>
<dbReference type="InterPro" id="IPR002100">
    <property type="entry name" value="TF_MADSbox"/>
</dbReference>
<evidence type="ECO:0000256" key="2">
    <source>
        <dbReference type="ARBA" id="ARBA00023015"/>
    </source>
</evidence>
<evidence type="ECO:0000256" key="7">
    <source>
        <dbReference type="SAM" id="MobiDB-lite"/>
    </source>
</evidence>
<dbReference type="Proteomes" id="UP000054845">
    <property type="component" value="Unassembled WGS sequence"/>
</dbReference>
<dbReference type="PROSITE" id="PS50066">
    <property type="entry name" value="MADS_BOX_2"/>
    <property type="match status" value="1"/>
</dbReference>
<feature type="compositionally biased region" description="Low complexity" evidence="7">
    <location>
        <begin position="174"/>
        <end position="194"/>
    </location>
</feature>
<dbReference type="GO" id="GO:0045944">
    <property type="term" value="P:positive regulation of transcription by RNA polymerase II"/>
    <property type="evidence" value="ECO:0007669"/>
    <property type="project" value="InterPro"/>
</dbReference>
<dbReference type="PRINTS" id="PR00404">
    <property type="entry name" value="MADSDOMAIN"/>
</dbReference>
<feature type="region of interest" description="Disordered" evidence="7">
    <location>
        <begin position="325"/>
        <end position="379"/>
    </location>
</feature>
<reference evidence="9 10" key="1">
    <citation type="submission" date="2014-09" db="EMBL/GenBank/DDBJ databases">
        <authorList>
            <person name="Magalhaes I.L.F."/>
            <person name="Oliveira U."/>
            <person name="Santos F.R."/>
            <person name="Vidigal T.H.D.A."/>
            <person name="Brescovit A.D."/>
            <person name="Santos A.J."/>
        </authorList>
    </citation>
    <scope>NUCLEOTIDE SEQUENCE [LARGE SCALE GENOMIC DNA]</scope>
</reference>
<dbReference type="GO" id="GO:0005634">
    <property type="term" value="C:nucleus"/>
    <property type="evidence" value="ECO:0007669"/>
    <property type="project" value="UniProtKB-SubCell"/>
</dbReference>
<dbReference type="SUPFAM" id="SSF55455">
    <property type="entry name" value="SRF-like"/>
    <property type="match status" value="1"/>
</dbReference>
<feature type="compositionally biased region" description="Polar residues" evidence="7">
    <location>
        <begin position="203"/>
        <end position="242"/>
    </location>
</feature>
<dbReference type="EMBL" id="CCYA01000221">
    <property type="protein sequence ID" value="CEH13457.1"/>
    <property type="molecule type" value="Genomic_DNA"/>
</dbReference>
<feature type="region of interest" description="Disordered" evidence="7">
    <location>
        <begin position="160"/>
        <end position="246"/>
    </location>
</feature>
<comment type="similarity">
    <text evidence="6">Belongs to the MEF2 family.</text>
</comment>
<protein>
    <submittedName>
        <fullName evidence="9">Srf-type transcription factor</fullName>
    </submittedName>
</protein>
<feature type="compositionally biased region" description="Low complexity" evidence="7">
    <location>
        <begin position="126"/>
        <end position="141"/>
    </location>
</feature>
<dbReference type="PANTHER" id="PTHR48019">
    <property type="entry name" value="SERUM RESPONSE FACTOR HOMOLOG"/>
    <property type="match status" value="1"/>
</dbReference>
<feature type="compositionally biased region" description="Basic and acidic residues" evidence="7">
    <location>
        <begin position="163"/>
        <end position="173"/>
    </location>
</feature>
<proteinExistence type="inferred from homology"/>
<dbReference type="GO" id="GO:0000977">
    <property type="term" value="F:RNA polymerase II transcription regulatory region sequence-specific DNA binding"/>
    <property type="evidence" value="ECO:0007669"/>
    <property type="project" value="InterPro"/>
</dbReference>
<evidence type="ECO:0000256" key="1">
    <source>
        <dbReference type="ARBA" id="ARBA00004123"/>
    </source>
</evidence>
<feature type="compositionally biased region" description="Low complexity" evidence="7">
    <location>
        <begin position="325"/>
        <end position="342"/>
    </location>
</feature>
<evidence type="ECO:0000256" key="4">
    <source>
        <dbReference type="ARBA" id="ARBA00023163"/>
    </source>
</evidence>
<dbReference type="CDD" id="cd00265">
    <property type="entry name" value="MADS_MEF2_like"/>
    <property type="match status" value="1"/>
</dbReference>
<dbReference type="GO" id="GO:0046983">
    <property type="term" value="F:protein dimerization activity"/>
    <property type="evidence" value="ECO:0007669"/>
    <property type="project" value="InterPro"/>
</dbReference>
<evidence type="ECO:0000259" key="8">
    <source>
        <dbReference type="PROSITE" id="PS50066"/>
    </source>
</evidence>
<dbReference type="OrthoDB" id="1898716at2759"/>
<evidence type="ECO:0000313" key="9">
    <source>
        <dbReference type="EMBL" id="CEH13457.1"/>
    </source>
</evidence>
<keyword evidence="10" id="KW-1185">Reference proteome</keyword>
<name>A0A0P1BDA6_9BASI</name>
<dbReference type="Pfam" id="PF00319">
    <property type="entry name" value="SRF-TF"/>
    <property type="match status" value="1"/>
</dbReference>
<sequence>MKAQTKMGRKKIRIQRIDDDRNRSVTYLKRKAGLMKKAHELAVLTDSEVAVIVFSHNGKLSQFCSGDIDRVLLRYTDHNGPMDHKGPDFFFRKAAEAGSDDDEDEEEEDRKSSGASRGSGKKGKQAADPGGASGAAEASGSLMPAPLAGGKERVRAAIMSRKGSKDGLGKAEESTSSSSPANSSPVAASSSTSTGARHMLPNRTPSQPFAFNLDASGQFSQSESVSRPSTGNPSSHSANINGPSYGELAAGRPATANAAFGSGDPHVAAAAAYGVNMARLMPPLNPLLQAHPQAAHYERQRMEQMRGHRHSHSAAQYSAKMQNASPYLASGPSPSASSSSSSTDALTGQLGPYPTLGPVANHNAPAQPRMHGQQAPPPYPHAESGINALLEQALSTSEKVGSAHGHTGAGVHAASGGLQHLNGMHAAHTTGTDDQLGATRTEG</sequence>
<evidence type="ECO:0000256" key="3">
    <source>
        <dbReference type="ARBA" id="ARBA00023125"/>
    </source>
</evidence>
<accession>A0A0P1BDA6</accession>
<dbReference type="Gene3D" id="3.40.1810.10">
    <property type="entry name" value="Transcription factor, MADS-box"/>
    <property type="match status" value="1"/>
</dbReference>
<feature type="region of interest" description="Disordered" evidence="7">
    <location>
        <begin position="96"/>
        <end position="148"/>
    </location>
</feature>
<keyword evidence="5" id="KW-0539">Nucleus</keyword>
<feature type="compositionally biased region" description="Acidic residues" evidence="7">
    <location>
        <begin position="98"/>
        <end position="108"/>
    </location>
</feature>
<dbReference type="SMART" id="SM00432">
    <property type="entry name" value="MADS"/>
    <property type="match status" value="1"/>
</dbReference>
<dbReference type="InterPro" id="IPR036879">
    <property type="entry name" value="TF_MADSbox_sf"/>
</dbReference>
<dbReference type="InterPro" id="IPR050142">
    <property type="entry name" value="MADS-box/MEF2_TF"/>
</dbReference>
<comment type="subcellular location">
    <subcellularLocation>
        <location evidence="1">Nucleus</location>
    </subcellularLocation>
</comment>
<dbReference type="STRING" id="401625.A0A0P1BDA6"/>
<dbReference type="InterPro" id="IPR033896">
    <property type="entry name" value="MEF2-like_N"/>
</dbReference>
<keyword evidence="3" id="KW-0238">DNA-binding</keyword>
<feature type="domain" description="MADS-box" evidence="8">
    <location>
        <begin position="7"/>
        <end position="67"/>
    </location>
</feature>
<dbReference type="PROSITE" id="PS00350">
    <property type="entry name" value="MADS_BOX_1"/>
    <property type="match status" value="1"/>
</dbReference>